<dbReference type="AlphaFoldDB" id="A0A9E8HG14"/>
<proteinExistence type="predicted"/>
<dbReference type="RefSeq" id="WP_251809696.1">
    <property type="nucleotide sequence ID" value="NZ_CP101527.1"/>
</dbReference>
<protein>
    <submittedName>
        <fullName evidence="1">Uncharacterized protein</fullName>
    </submittedName>
</protein>
<reference evidence="1" key="1">
    <citation type="submission" date="2022-07" db="EMBL/GenBank/DDBJ databases">
        <title>Alkalimarinus sp. nov., isolated from gut of a Alitta virens.</title>
        <authorList>
            <person name="Yang A.I."/>
            <person name="Shin N.-R."/>
        </authorList>
    </citation>
    <scope>NUCLEOTIDE SEQUENCE</scope>
    <source>
        <strain evidence="1">FA028</strain>
    </source>
</reference>
<dbReference type="EMBL" id="CP101527">
    <property type="protein sequence ID" value="UZW73555.1"/>
    <property type="molecule type" value="Genomic_DNA"/>
</dbReference>
<keyword evidence="2" id="KW-1185">Reference proteome</keyword>
<dbReference type="InterPro" id="IPR036390">
    <property type="entry name" value="WH_DNA-bd_sf"/>
</dbReference>
<evidence type="ECO:0000313" key="2">
    <source>
        <dbReference type="Proteomes" id="UP001164472"/>
    </source>
</evidence>
<evidence type="ECO:0000313" key="1">
    <source>
        <dbReference type="EMBL" id="UZW73555.1"/>
    </source>
</evidence>
<sequence length="69" mass="7664">MTGNEQAVIGHMQPGRTYTSEALSSALKLSRQVVNKILRSAYRGGVIDRFSEQGTRGFVYSTKQFGFSF</sequence>
<organism evidence="1 2">
    <name type="scientific">Alkalimarinus sediminis</name>
    <dbReference type="NCBI Taxonomy" id="1632866"/>
    <lineage>
        <taxon>Bacteria</taxon>
        <taxon>Pseudomonadati</taxon>
        <taxon>Pseudomonadota</taxon>
        <taxon>Gammaproteobacteria</taxon>
        <taxon>Alteromonadales</taxon>
        <taxon>Alteromonadaceae</taxon>
        <taxon>Alkalimarinus</taxon>
    </lineage>
</organism>
<dbReference type="KEGG" id="asem:NNL22_10935"/>
<gene>
    <name evidence="1" type="ORF">NNL22_10935</name>
</gene>
<dbReference type="Proteomes" id="UP001164472">
    <property type="component" value="Chromosome"/>
</dbReference>
<name>A0A9E8HG14_9ALTE</name>
<dbReference type="SUPFAM" id="SSF46785">
    <property type="entry name" value="Winged helix' DNA-binding domain"/>
    <property type="match status" value="1"/>
</dbReference>
<accession>A0A9E8HG14</accession>